<feature type="region of interest" description="Disordered" evidence="1">
    <location>
        <begin position="1"/>
        <end position="178"/>
    </location>
</feature>
<gene>
    <name evidence="2" type="ORF">Pcinc_038095</name>
</gene>
<proteinExistence type="predicted"/>
<organism evidence="2 3">
    <name type="scientific">Petrolisthes cinctipes</name>
    <name type="common">Flat porcelain crab</name>
    <dbReference type="NCBI Taxonomy" id="88211"/>
    <lineage>
        <taxon>Eukaryota</taxon>
        <taxon>Metazoa</taxon>
        <taxon>Ecdysozoa</taxon>
        <taxon>Arthropoda</taxon>
        <taxon>Crustacea</taxon>
        <taxon>Multicrustacea</taxon>
        <taxon>Malacostraca</taxon>
        <taxon>Eumalacostraca</taxon>
        <taxon>Eucarida</taxon>
        <taxon>Decapoda</taxon>
        <taxon>Pleocyemata</taxon>
        <taxon>Anomura</taxon>
        <taxon>Galatheoidea</taxon>
        <taxon>Porcellanidae</taxon>
        <taxon>Petrolisthes</taxon>
    </lineage>
</organism>
<name>A0AAE1BST6_PETCI</name>
<dbReference type="Proteomes" id="UP001286313">
    <property type="component" value="Unassembled WGS sequence"/>
</dbReference>
<dbReference type="EMBL" id="JAWQEG010006186">
    <property type="protein sequence ID" value="KAK3855512.1"/>
    <property type="molecule type" value="Genomic_DNA"/>
</dbReference>
<feature type="compositionally biased region" description="Low complexity" evidence="1">
    <location>
        <begin position="136"/>
        <end position="164"/>
    </location>
</feature>
<dbReference type="AlphaFoldDB" id="A0AAE1BST6"/>
<feature type="compositionally biased region" description="Basic and acidic residues" evidence="1">
    <location>
        <begin position="1"/>
        <end position="22"/>
    </location>
</feature>
<evidence type="ECO:0000313" key="2">
    <source>
        <dbReference type="EMBL" id="KAK3855512.1"/>
    </source>
</evidence>
<comment type="caution">
    <text evidence="2">The sequence shown here is derived from an EMBL/GenBank/DDBJ whole genome shotgun (WGS) entry which is preliminary data.</text>
</comment>
<keyword evidence="3" id="KW-1185">Reference proteome</keyword>
<evidence type="ECO:0000256" key="1">
    <source>
        <dbReference type="SAM" id="MobiDB-lite"/>
    </source>
</evidence>
<feature type="compositionally biased region" description="Low complexity" evidence="1">
    <location>
        <begin position="81"/>
        <end position="113"/>
    </location>
</feature>
<protein>
    <submittedName>
        <fullName evidence="2">Uncharacterized protein</fullName>
    </submittedName>
</protein>
<evidence type="ECO:0000313" key="3">
    <source>
        <dbReference type="Proteomes" id="UP001286313"/>
    </source>
</evidence>
<reference evidence="2" key="1">
    <citation type="submission" date="2023-10" db="EMBL/GenBank/DDBJ databases">
        <title>Genome assemblies of two species of porcelain crab, Petrolisthes cinctipes and Petrolisthes manimaculis (Anomura: Porcellanidae).</title>
        <authorList>
            <person name="Angst P."/>
        </authorList>
    </citation>
    <scope>NUCLEOTIDE SEQUENCE</scope>
    <source>
        <strain evidence="2">PB745_01</strain>
        <tissue evidence="2">Gill</tissue>
    </source>
</reference>
<accession>A0AAE1BST6</accession>
<sequence length="178" mass="17638">MQDKPKKRECVVEGGEGKEHGHQATHAHSPEPRPALSQCLSPSSGNVGLGSGVGSLSSAPPIRGQRKRGRPKGSTLRGRLSRAAEAVGAGSAAAAAAASAASSSPSGLSSATGSPGGSGSPSGSGAPVKRGRGRPRLLPLGPGHQGTRTPPALPLALGTALNTPKTEENSQKPFGFYT</sequence>